<dbReference type="AlphaFoldDB" id="A0A1H7XTS0"/>
<feature type="transmembrane region" description="Helical" evidence="1">
    <location>
        <begin position="32"/>
        <end position="52"/>
    </location>
</feature>
<reference evidence="3" key="1">
    <citation type="submission" date="2016-10" db="EMBL/GenBank/DDBJ databases">
        <authorList>
            <person name="Varghese N."/>
            <person name="Submissions S."/>
        </authorList>
    </citation>
    <scope>NUCLEOTIDE SEQUENCE [LARGE SCALE GENOMIC DNA]</scope>
    <source>
        <strain evidence="3">DSM 24204</strain>
    </source>
</reference>
<proteinExistence type="predicted"/>
<gene>
    <name evidence="2" type="ORF">SAMN05444853_11436</name>
</gene>
<sequence>MMVTRALFDLVAFPFRALQRFAYENPLRTARVVIGMIVSALLVFLFELPYSIELTLGSGFLSLLLGEVI</sequence>
<dbReference type="EMBL" id="FOBN01000014">
    <property type="protein sequence ID" value="SEM37085.1"/>
    <property type="molecule type" value="Genomic_DNA"/>
</dbReference>
<accession>A0A1H7XTS0</accession>
<dbReference type="STRING" id="97481.SAMN05444853_11436"/>
<keyword evidence="1" id="KW-0812">Transmembrane</keyword>
<dbReference type="Proteomes" id="UP000198883">
    <property type="component" value="Unassembled WGS sequence"/>
</dbReference>
<evidence type="ECO:0000313" key="3">
    <source>
        <dbReference type="Proteomes" id="UP000198883"/>
    </source>
</evidence>
<name>A0A1H7XTS0_9PAST</name>
<evidence type="ECO:0000313" key="2">
    <source>
        <dbReference type="EMBL" id="SEM37085.1"/>
    </source>
</evidence>
<keyword evidence="1" id="KW-1133">Transmembrane helix</keyword>
<protein>
    <submittedName>
        <fullName evidence="2">Uncharacterized protein</fullName>
    </submittedName>
</protein>
<evidence type="ECO:0000256" key="1">
    <source>
        <dbReference type="SAM" id="Phobius"/>
    </source>
</evidence>
<organism evidence="2 3">
    <name type="scientific">Phocoenobacter skyensis</name>
    <dbReference type="NCBI Taxonomy" id="97481"/>
    <lineage>
        <taxon>Bacteria</taxon>
        <taxon>Pseudomonadati</taxon>
        <taxon>Pseudomonadota</taxon>
        <taxon>Gammaproteobacteria</taxon>
        <taxon>Pasteurellales</taxon>
        <taxon>Pasteurellaceae</taxon>
        <taxon>Phocoenobacter</taxon>
    </lineage>
</organism>
<keyword evidence="1" id="KW-0472">Membrane</keyword>